<dbReference type="PROSITE" id="PS51918">
    <property type="entry name" value="RADICAL_SAM"/>
    <property type="match status" value="1"/>
</dbReference>
<protein>
    <submittedName>
        <fullName evidence="8">D-inositol 3-phosphate glycosyltransferase</fullName>
        <ecNumber evidence="8">2.4.1.250</ecNumber>
    </submittedName>
</protein>
<feature type="domain" description="Radical SAM core" evidence="7">
    <location>
        <begin position="438"/>
        <end position="682"/>
    </location>
</feature>
<dbReference type="PANTHER" id="PTHR12526">
    <property type="entry name" value="GLYCOSYLTRANSFERASE"/>
    <property type="match status" value="1"/>
</dbReference>
<dbReference type="CDD" id="cd01335">
    <property type="entry name" value="Radical_SAM"/>
    <property type="match status" value="1"/>
</dbReference>
<keyword evidence="8" id="KW-0328">Glycosyltransferase</keyword>
<proteinExistence type="predicted"/>
<dbReference type="InterPro" id="IPR013785">
    <property type="entry name" value="Aldolase_TIM"/>
</dbReference>
<keyword evidence="9" id="KW-1185">Reference proteome</keyword>
<dbReference type="InterPro" id="IPR034391">
    <property type="entry name" value="AdoMet-like_SPASM_containing"/>
</dbReference>
<evidence type="ECO:0000313" key="9">
    <source>
        <dbReference type="Proteomes" id="UP000245872"/>
    </source>
</evidence>
<dbReference type="AlphaFoldDB" id="A0A2Z3LHU5"/>
<evidence type="ECO:0000256" key="5">
    <source>
        <dbReference type="ARBA" id="ARBA00023004"/>
    </source>
</evidence>
<reference evidence="8 9" key="1">
    <citation type="submission" date="2018-05" db="EMBL/GenBank/DDBJ databases">
        <title>Candidatus Cardinium hertigii Genome Assembly.</title>
        <authorList>
            <person name="Showmaker K.C."/>
            <person name="Walden K.O."/>
            <person name="Fields C.J."/>
            <person name="Lambert K.N."/>
            <person name="Hudson M.E."/>
        </authorList>
    </citation>
    <scope>NUCLEOTIDE SEQUENCE [LARGE SCALE GENOMIC DNA]</scope>
    <source>
        <strain evidence="9">cHgTN10</strain>
    </source>
</reference>
<dbReference type="InterPro" id="IPR007197">
    <property type="entry name" value="rSAM"/>
</dbReference>
<dbReference type="CDD" id="cd21109">
    <property type="entry name" value="SPASM"/>
    <property type="match status" value="1"/>
</dbReference>
<dbReference type="KEGG" id="cher:DK880_00288"/>
<keyword evidence="5" id="KW-0408">Iron</keyword>
<dbReference type="InterPro" id="IPR058240">
    <property type="entry name" value="rSAM_sf"/>
</dbReference>
<dbReference type="Gene3D" id="3.20.20.70">
    <property type="entry name" value="Aldolase class I"/>
    <property type="match status" value="1"/>
</dbReference>
<dbReference type="InterPro" id="IPR023885">
    <property type="entry name" value="4Fe4S-binding_SPASM_dom"/>
</dbReference>
<gene>
    <name evidence="8" type="primary">mshA</name>
    <name evidence="8" type="ORF">DK880_00288</name>
</gene>
<keyword evidence="4" id="KW-0479">Metal-binding</keyword>
<evidence type="ECO:0000256" key="2">
    <source>
        <dbReference type="ARBA" id="ARBA00022485"/>
    </source>
</evidence>
<dbReference type="Pfam" id="PF13186">
    <property type="entry name" value="SPASM"/>
    <property type="match status" value="1"/>
</dbReference>
<dbReference type="GO" id="GO:0046872">
    <property type="term" value="F:metal ion binding"/>
    <property type="evidence" value="ECO:0007669"/>
    <property type="project" value="UniProtKB-KW"/>
</dbReference>
<keyword evidence="2" id="KW-0004">4Fe-4S</keyword>
<keyword evidence="3" id="KW-0949">S-adenosyl-L-methionine</keyword>
<keyword evidence="6" id="KW-0411">Iron-sulfur</keyword>
<dbReference type="Gene3D" id="3.40.50.2000">
    <property type="entry name" value="Glycogen Phosphorylase B"/>
    <property type="match status" value="2"/>
</dbReference>
<dbReference type="Pfam" id="PF13439">
    <property type="entry name" value="Glyco_transf_4"/>
    <property type="match status" value="1"/>
</dbReference>
<keyword evidence="8" id="KW-0808">Transferase</keyword>
<accession>A0A2Z3LHU5</accession>
<dbReference type="SFLD" id="SFLDS00029">
    <property type="entry name" value="Radical_SAM"/>
    <property type="match status" value="1"/>
</dbReference>
<dbReference type="PANTHER" id="PTHR12526:SF635">
    <property type="entry name" value="GLYCOSYL TRANSFERASE GROUP 1"/>
    <property type="match status" value="1"/>
</dbReference>
<dbReference type="OrthoDB" id="9787111at2"/>
<dbReference type="InterPro" id="IPR028098">
    <property type="entry name" value="Glyco_trans_4-like_N"/>
</dbReference>
<dbReference type="Proteomes" id="UP000245872">
    <property type="component" value="Chromosome"/>
</dbReference>
<evidence type="ECO:0000256" key="6">
    <source>
        <dbReference type="ARBA" id="ARBA00023014"/>
    </source>
</evidence>
<dbReference type="SUPFAM" id="SSF102114">
    <property type="entry name" value="Radical SAM enzymes"/>
    <property type="match status" value="1"/>
</dbReference>
<dbReference type="Pfam" id="PF04055">
    <property type="entry name" value="Radical_SAM"/>
    <property type="match status" value="1"/>
</dbReference>
<organism evidence="8 9">
    <name type="scientific">Candidatus Cardinium hertigii</name>
    <dbReference type="NCBI Taxonomy" id="247481"/>
    <lineage>
        <taxon>Bacteria</taxon>
        <taxon>Pseudomonadati</taxon>
        <taxon>Bacteroidota</taxon>
        <taxon>Cytophagia</taxon>
        <taxon>Cytophagales</taxon>
        <taxon>Amoebophilaceae</taxon>
        <taxon>Candidatus Cardinium</taxon>
    </lineage>
</organism>
<dbReference type="EC" id="2.4.1.250" evidence="8"/>
<comment type="cofactor">
    <cofactor evidence="1">
        <name>[4Fe-4S] cluster</name>
        <dbReference type="ChEBI" id="CHEBI:49883"/>
    </cofactor>
</comment>
<evidence type="ECO:0000259" key="7">
    <source>
        <dbReference type="PROSITE" id="PS51918"/>
    </source>
</evidence>
<name>A0A2Z3LHU5_9BACT</name>
<dbReference type="SUPFAM" id="SSF53756">
    <property type="entry name" value="UDP-Glycosyltransferase/glycogen phosphorylase"/>
    <property type="match status" value="1"/>
</dbReference>
<dbReference type="Pfam" id="PF13692">
    <property type="entry name" value="Glyco_trans_1_4"/>
    <property type="match status" value="1"/>
</dbReference>
<sequence>MKILKVIHGYPPYYSAGSEVYSQTLVHELANEHEVQLLSRYENSFLPDFHYRTLLDPSDARVLLHLINVPTAKYHYNFINEPVNALFKSILATFQPDLIHFGHLSHLSMELPNIAVQAGIPTIFTLHDFWLMCPRGRFIQRNATSLFPLCNGQADQKCATQCYKGYFTGDSTQLAADITYWATWVGVRMEQARKIIKGIDHFIAPSRFLQRKFIQDFHLPAHKVSYLDYGFDLSRFTERQRIPEALFVFGYIGTHTPEKGIDLLLRAFAKLSVRAQLNIWGASREETAALKAIVQQFPSAIQERIKWMGPYANEAITAAVFDRVDAIVVPSIWGENAPLVIHEAQQLRVPVLTADYGGMAEYVKDGINGLLFKHRNVTSLAAAMQRLATDPVLYGQLMQTGYLYSADGNIPSIQEHVNQLQPIYHAAINSKGKTVATKQGPWRITFDTNPDHCNFACIMCEGFSPYSKVKATRKAQGIRARVMPIETLRKVIQEAAGTALREIIPSTMGEPLLYKHFTEIIALCHEFGLKLNLTTNGSFPIKGAQQWAELLVPVLSDIKISWNGATKETHEAIMSGSKWEEVVTNLQTFLQVRDAYFQSTGKRCSVTLQLTFLESNLTELYALVKMAITMGIDRVKGHHLWAHFKEIKGLSMRRNHAAIDQWNKVVQQLYLLRDQLLLPNGTQIKLVNFTLLPKEGIKDLAVGGPCPFLGKEAWISPEGKFSPCCAPDALRETLGNFGNIHEVKLEDIWKSDAYTHLQKNYLKHPLCKGCNMRKPLVS</sequence>
<dbReference type="EMBL" id="CP029619">
    <property type="protein sequence ID" value="AWN81620.1"/>
    <property type="molecule type" value="Genomic_DNA"/>
</dbReference>
<dbReference type="GO" id="GO:0051536">
    <property type="term" value="F:iron-sulfur cluster binding"/>
    <property type="evidence" value="ECO:0007669"/>
    <property type="project" value="UniProtKB-KW"/>
</dbReference>
<evidence type="ECO:0000256" key="3">
    <source>
        <dbReference type="ARBA" id="ARBA00022691"/>
    </source>
</evidence>
<dbReference type="GO" id="GO:0102710">
    <property type="term" value="F:D-inositol-3-phosphate glycosyltransferase activity"/>
    <property type="evidence" value="ECO:0007669"/>
    <property type="project" value="UniProtKB-EC"/>
</dbReference>
<evidence type="ECO:0000313" key="8">
    <source>
        <dbReference type="EMBL" id="AWN81620.1"/>
    </source>
</evidence>
<evidence type="ECO:0000256" key="4">
    <source>
        <dbReference type="ARBA" id="ARBA00022723"/>
    </source>
</evidence>
<dbReference type="RefSeq" id="WP_109997062.1">
    <property type="nucleotide sequence ID" value="NZ_CP029619.1"/>
</dbReference>
<dbReference type="SFLD" id="SFLDG01067">
    <property type="entry name" value="SPASM/twitch_domain_containing"/>
    <property type="match status" value="1"/>
</dbReference>
<evidence type="ECO:0000256" key="1">
    <source>
        <dbReference type="ARBA" id="ARBA00001966"/>
    </source>
</evidence>
<dbReference type="SFLD" id="SFLDG01387">
    <property type="entry name" value="BtrN-like_SPASM_domain_contain"/>
    <property type="match status" value="1"/>
</dbReference>